<evidence type="ECO:0000256" key="8">
    <source>
        <dbReference type="PROSITE-ProRule" id="PRU01240"/>
    </source>
</evidence>
<evidence type="ECO:0000259" key="9">
    <source>
        <dbReference type="PROSITE" id="PS51829"/>
    </source>
</evidence>
<name>A0A7W7ALP6_9SPHN</name>
<sequence>MPADYTGSFGGTSGATPIVAGVTALMLDANDGLGWRDVRNILAASAKMPIAYDTGPVFLIDSTNGETDPPSSMNERQFGLAGHAATWNGGAMHYSTDYGYGAVDAYSAVRMAEVWSLFGPAKVSDNEVHASVAATVGLTMAGTNAPVDIDWYDRQHDFINAPLSFQFEVGDSINLEHVDLAIDFTDVMQAAGKDYFVDLAGVQFKLIAPDGTESFTSLGEGGYQASSKDNHFQFGFSNFHGVDSKGTWTLQFSVYNELFFGFSETLNKLTIHSLKMDMYGSAPTSDNVYTYTDEFFKMAAIPGEDDRRTLTDTNGGTDWINAAAVSKDVTLSLVGGQTTSFGGKAAFTIDRDTVIENAVTGDGNDVLIGNRYNNALYGMRGNDVLNGGMGNDTLFGGSGSDRFIFDPRSGKDTILDWSRGDIIETSKALKGVGSDGILTVGANATLLLDGTANGNTVLLTDKSGATLQSLGQKDGYYWYAYVADAAANAGKVVQEFASHPAATAAGTVDQIVAASSGSGAVNDDAAVLGAHDASVSIHALDTGFYLYDSMAGSMSGGVQLFA</sequence>
<dbReference type="SUPFAM" id="SSF49785">
    <property type="entry name" value="Galactose-binding domain-like"/>
    <property type="match status" value="1"/>
</dbReference>
<dbReference type="SUPFAM" id="SSF52743">
    <property type="entry name" value="Subtilisin-like"/>
    <property type="match status" value="1"/>
</dbReference>
<dbReference type="InterPro" id="IPR011049">
    <property type="entry name" value="Serralysin-like_metalloprot_C"/>
</dbReference>
<evidence type="ECO:0000256" key="1">
    <source>
        <dbReference type="ARBA" id="ARBA00001913"/>
    </source>
</evidence>
<organism evidence="10 11">
    <name type="scientific">Sphingomonas abaci</name>
    <dbReference type="NCBI Taxonomy" id="237611"/>
    <lineage>
        <taxon>Bacteria</taxon>
        <taxon>Pseudomonadati</taxon>
        <taxon>Pseudomonadota</taxon>
        <taxon>Alphaproteobacteria</taxon>
        <taxon>Sphingomonadales</taxon>
        <taxon>Sphingomonadaceae</taxon>
        <taxon>Sphingomonas</taxon>
    </lineage>
</organism>
<proteinExistence type="inferred from homology"/>
<dbReference type="Pfam" id="PF00353">
    <property type="entry name" value="HemolysinCabind"/>
    <property type="match status" value="1"/>
</dbReference>
<dbReference type="GO" id="GO:0004252">
    <property type="term" value="F:serine-type endopeptidase activity"/>
    <property type="evidence" value="ECO:0007669"/>
    <property type="project" value="InterPro"/>
</dbReference>
<dbReference type="InterPro" id="IPR023828">
    <property type="entry name" value="Peptidase_S8_Ser-AS"/>
</dbReference>
<evidence type="ECO:0000256" key="2">
    <source>
        <dbReference type="ARBA" id="ARBA00004613"/>
    </source>
</evidence>
<keyword evidence="3" id="KW-0964">Secreted</keyword>
<dbReference type="SUPFAM" id="SSF51120">
    <property type="entry name" value="beta-Roll"/>
    <property type="match status" value="1"/>
</dbReference>
<dbReference type="GO" id="GO:0005737">
    <property type="term" value="C:cytoplasm"/>
    <property type="evidence" value="ECO:0007669"/>
    <property type="project" value="UniProtKB-ARBA"/>
</dbReference>
<evidence type="ECO:0000256" key="7">
    <source>
        <dbReference type="ARBA" id="ARBA00022825"/>
    </source>
</evidence>
<dbReference type="GO" id="GO:0005615">
    <property type="term" value="C:extracellular space"/>
    <property type="evidence" value="ECO:0007669"/>
    <property type="project" value="InterPro"/>
</dbReference>
<dbReference type="GO" id="GO:0012505">
    <property type="term" value="C:endomembrane system"/>
    <property type="evidence" value="ECO:0007669"/>
    <property type="project" value="UniProtKB-ARBA"/>
</dbReference>
<dbReference type="GO" id="GO:0016020">
    <property type="term" value="C:membrane"/>
    <property type="evidence" value="ECO:0007669"/>
    <property type="project" value="TreeGrafter"/>
</dbReference>
<dbReference type="InterPro" id="IPR002884">
    <property type="entry name" value="P_dom"/>
</dbReference>
<dbReference type="Gene3D" id="2.150.10.10">
    <property type="entry name" value="Serralysin-like metalloprotease, C-terminal"/>
    <property type="match status" value="1"/>
</dbReference>
<accession>A0A7W7ALP6</accession>
<dbReference type="RefSeq" id="WP_184116704.1">
    <property type="nucleotide sequence ID" value="NZ_JACHNY010000009.1"/>
</dbReference>
<dbReference type="InterPro" id="IPR018511">
    <property type="entry name" value="Hemolysin-typ_Ca-bd_CS"/>
</dbReference>
<dbReference type="PRINTS" id="PR00313">
    <property type="entry name" value="CABNDNGRPT"/>
</dbReference>
<feature type="domain" description="P/Homo B" evidence="9">
    <location>
        <begin position="131"/>
        <end position="284"/>
    </location>
</feature>
<dbReference type="InterPro" id="IPR008979">
    <property type="entry name" value="Galactose-bd-like_sf"/>
</dbReference>
<comment type="similarity">
    <text evidence="8">Belongs to the peptidase S8 family.</text>
</comment>
<keyword evidence="4" id="KW-0645">Protease</keyword>
<dbReference type="PANTHER" id="PTHR42884">
    <property type="entry name" value="PROPROTEIN CONVERTASE SUBTILISIN/KEXIN-RELATED"/>
    <property type="match status" value="1"/>
</dbReference>
<comment type="subcellular location">
    <subcellularLocation>
        <location evidence="2">Secreted</location>
    </subcellularLocation>
</comment>
<gene>
    <name evidence="10" type="ORF">GGQ96_003539</name>
</gene>
<dbReference type="PROSITE" id="PS00138">
    <property type="entry name" value="SUBTILASE_SER"/>
    <property type="match status" value="1"/>
</dbReference>
<dbReference type="InterPro" id="IPR013858">
    <property type="entry name" value="Peptidase_M10B_C"/>
</dbReference>
<dbReference type="PANTHER" id="PTHR42884:SF14">
    <property type="entry name" value="NEUROENDOCRINE CONVERTASE 1"/>
    <property type="match status" value="1"/>
</dbReference>
<dbReference type="GO" id="GO:0005509">
    <property type="term" value="F:calcium ion binding"/>
    <property type="evidence" value="ECO:0007669"/>
    <property type="project" value="InterPro"/>
</dbReference>
<dbReference type="Gene3D" id="2.60.120.260">
    <property type="entry name" value="Galactose-binding domain-like"/>
    <property type="match status" value="1"/>
</dbReference>
<reference evidence="10 11" key="1">
    <citation type="submission" date="2020-08" db="EMBL/GenBank/DDBJ databases">
        <title>Genomic Encyclopedia of Type Strains, Phase IV (KMG-IV): sequencing the most valuable type-strain genomes for metagenomic binning, comparative biology and taxonomic classification.</title>
        <authorList>
            <person name="Goeker M."/>
        </authorList>
    </citation>
    <scope>NUCLEOTIDE SEQUENCE [LARGE SCALE GENOMIC DNA]</scope>
    <source>
        <strain evidence="10 11">DSM 15867</strain>
    </source>
</reference>
<dbReference type="PROSITE" id="PS51892">
    <property type="entry name" value="SUBTILASE"/>
    <property type="match status" value="1"/>
</dbReference>
<dbReference type="Pfam" id="PF08548">
    <property type="entry name" value="Peptidase_M10_C"/>
    <property type="match status" value="1"/>
</dbReference>
<dbReference type="EMBL" id="JACHNY010000009">
    <property type="protein sequence ID" value="MBB4619386.1"/>
    <property type="molecule type" value="Genomic_DNA"/>
</dbReference>
<dbReference type="AlphaFoldDB" id="A0A7W7ALP6"/>
<dbReference type="PROSITE" id="PS00330">
    <property type="entry name" value="HEMOLYSIN_CALCIUM"/>
    <property type="match status" value="1"/>
</dbReference>
<protein>
    <recommendedName>
        <fullName evidence="9">P/Homo B domain-containing protein</fullName>
    </recommendedName>
</protein>
<dbReference type="GO" id="GO:0016485">
    <property type="term" value="P:protein processing"/>
    <property type="evidence" value="ECO:0007669"/>
    <property type="project" value="TreeGrafter"/>
</dbReference>
<dbReference type="InterPro" id="IPR000209">
    <property type="entry name" value="Peptidase_S8/S53_dom"/>
</dbReference>
<evidence type="ECO:0000256" key="4">
    <source>
        <dbReference type="ARBA" id="ARBA00022670"/>
    </source>
</evidence>
<evidence type="ECO:0000256" key="3">
    <source>
        <dbReference type="ARBA" id="ARBA00022525"/>
    </source>
</evidence>
<keyword evidence="11" id="KW-1185">Reference proteome</keyword>
<evidence type="ECO:0000256" key="5">
    <source>
        <dbReference type="ARBA" id="ARBA00022737"/>
    </source>
</evidence>
<evidence type="ECO:0000313" key="11">
    <source>
        <dbReference type="Proteomes" id="UP000574769"/>
    </source>
</evidence>
<dbReference type="InterPro" id="IPR001343">
    <property type="entry name" value="Hemolysn_Ca-bd"/>
</dbReference>
<comment type="cofactor">
    <cofactor evidence="1">
        <name>Ca(2+)</name>
        <dbReference type="ChEBI" id="CHEBI:29108"/>
    </cofactor>
</comment>
<keyword evidence="6" id="KW-0378">Hydrolase</keyword>
<keyword evidence="7" id="KW-0720">Serine protease</keyword>
<dbReference type="InterPro" id="IPR036852">
    <property type="entry name" value="Peptidase_S8/S53_dom_sf"/>
</dbReference>
<dbReference type="Proteomes" id="UP000574769">
    <property type="component" value="Unassembled WGS sequence"/>
</dbReference>
<dbReference type="PROSITE" id="PS51829">
    <property type="entry name" value="P_HOMO_B"/>
    <property type="match status" value="1"/>
</dbReference>
<evidence type="ECO:0000313" key="10">
    <source>
        <dbReference type="EMBL" id="MBB4619386.1"/>
    </source>
</evidence>
<comment type="caution">
    <text evidence="8">Lacks conserved residue(s) required for the propagation of feature annotation.</text>
</comment>
<evidence type="ECO:0000256" key="6">
    <source>
        <dbReference type="ARBA" id="ARBA00022801"/>
    </source>
</evidence>
<dbReference type="Pfam" id="PF00082">
    <property type="entry name" value="Peptidase_S8"/>
    <property type="match status" value="1"/>
</dbReference>
<comment type="caution">
    <text evidence="10">The sequence shown here is derived from an EMBL/GenBank/DDBJ whole genome shotgun (WGS) entry which is preliminary data.</text>
</comment>
<keyword evidence="5" id="KW-0677">Repeat</keyword>
<dbReference type="Gene3D" id="3.40.50.200">
    <property type="entry name" value="Peptidase S8/S53 domain"/>
    <property type="match status" value="1"/>
</dbReference>